<feature type="domain" description="GFO/IDH/MocA-like oxidoreductase" evidence="2">
    <location>
        <begin position="131"/>
        <end position="252"/>
    </location>
</feature>
<keyword evidence="4" id="KW-1185">Reference proteome</keyword>
<dbReference type="SUPFAM" id="SSF55347">
    <property type="entry name" value="Glyceraldehyde-3-phosphate dehydrogenase-like, C-terminal domain"/>
    <property type="match status" value="1"/>
</dbReference>
<evidence type="ECO:0000259" key="1">
    <source>
        <dbReference type="Pfam" id="PF01408"/>
    </source>
</evidence>
<dbReference type="EMBL" id="JACXJA010000003">
    <property type="protein sequence ID" value="MBD2860908.1"/>
    <property type="molecule type" value="Genomic_DNA"/>
</dbReference>
<dbReference type="Pfam" id="PF01408">
    <property type="entry name" value="GFO_IDH_MocA"/>
    <property type="match status" value="1"/>
</dbReference>
<reference evidence="3" key="1">
    <citation type="submission" date="2020-09" db="EMBL/GenBank/DDBJ databases">
        <title>A novel bacterium of genus Paenibacillus, isolated from South China Sea.</title>
        <authorList>
            <person name="Huang H."/>
            <person name="Mo K."/>
            <person name="Hu Y."/>
        </authorList>
    </citation>
    <scope>NUCLEOTIDE SEQUENCE</scope>
    <source>
        <strain evidence="3">IB182363</strain>
    </source>
</reference>
<comment type="caution">
    <text evidence="3">The sequence shown here is derived from an EMBL/GenBank/DDBJ whole genome shotgun (WGS) entry which is preliminary data.</text>
</comment>
<dbReference type="InterPro" id="IPR036291">
    <property type="entry name" value="NAD(P)-bd_dom_sf"/>
</dbReference>
<proteinExistence type="predicted"/>
<dbReference type="InterPro" id="IPR000683">
    <property type="entry name" value="Gfo/Idh/MocA-like_OxRdtase_N"/>
</dbReference>
<sequence length="343" mass="36803">MKTWGFGIIGTGSIADFHAAAIKEIGRGRLVAVANRTEARAKAFAEKENCGYATDYKELLANPDIDIVCVTTSSGSHAAIGLDVLNAGKHLVVEKPIAMNTKESLELIRTAEQKGVTISVISQRRFEKQHAAVREVLDSGALGKLLLVEVSLPFYRTQAYYDSADWRGTIDQDGGALMNQGIHSIDLLLWFGGAVETVYGKTATQTHTMEAEDIGLALITFKNGAFGTIMASTSIQPGFAAALNLYGEKGSIKLEGSAITHWTVPGVEQPDLGENTNYGGVSDPRSISHVNHRIQLENVIDAIESGKELYLKGIDGLRAVQLVEGIYESSKSGAPIRLQEVSG</sequence>
<feature type="domain" description="Gfo/Idh/MocA-like oxidoreductase N-terminal" evidence="1">
    <location>
        <begin position="6"/>
        <end position="120"/>
    </location>
</feature>
<dbReference type="InterPro" id="IPR052515">
    <property type="entry name" value="Gfo/Idh/MocA_Oxidoreductase"/>
</dbReference>
<gene>
    <name evidence="3" type="ORF">IDH45_02765</name>
</gene>
<dbReference type="InterPro" id="IPR055170">
    <property type="entry name" value="GFO_IDH_MocA-like_dom"/>
</dbReference>
<organism evidence="3 4">
    <name type="scientific">Paenibacillus oceani</name>
    <dbReference type="NCBI Taxonomy" id="2772510"/>
    <lineage>
        <taxon>Bacteria</taxon>
        <taxon>Bacillati</taxon>
        <taxon>Bacillota</taxon>
        <taxon>Bacilli</taxon>
        <taxon>Bacillales</taxon>
        <taxon>Paenibacillaceae</taxon>
        <taxon>Paenibacillus</taxon>
    </lineage>
</organism>
<dbReference type="RefSeq" id="WP_190924438.1">
    <property type="nucleotide sequence ID" value="NZ_JACXJA010000003.1"/>
</dbReference>
<dbReference type="AlphaFoldDB" id="A0A927C402"/>
<protein>
    <submittedName>
        <fullName evidence="3">Gfo/Idh/MocA family oxidoreductase</fullName>
    </submittedName>
</protein>
<dbReference type="PANTHER" id="PTHR43249:SF1">
    <property type="entry name" value="D-GLUCOSIDE 3-DEHYDROGENASE"/>
    <property type="match status" value="1"/>
</dbReference>
<dbReference type="Pfam" id="PF22725">
    <property type="entry name" value="GFO_IDH_MocA_C3"/>
    <property type="match status" value="1"/>
</dbReference>
<evidence type="ECO:0000259" key="2">
    <source>
        <dbReference type="Pfam" id="PF22725"/>
    </source>
</evidence>
<evidence type="ECO:0000313" key="4">
    <source>
        <dbReference type="Proteomes" id="UP000639396"/>
    </source>
</evidence>
<dbReference type="PANTHER" id="PTHR43249">
    <property type="entry name" value="UDP-N-ACETYL-2-AMINO-2-DEOXY-D-GLUCURONATE OXIDASE"/>
    <property type="match status" value="1"/>
</dbReference>
<dbReference type="SUPFAM" id="SSF51735">
    <property type="entry name" value="NAD(P)-binding Rossmann-fold domains"/>
    <property type="match status" value="1"/>
</dbReference>
<dbReference type="GO" id="GO:0000166">
    <property type="term" value="F:nucleotide binding"/>
    <property type="evidence" value="ECO:0007669"/>
    <property type="project" value="InterPro"/>
</dbReference>
<dbReference type="Gene3D" id="3.30.360.10">
    <property type="entry name" value="Dihydrodipicolinate Reductase, domain 2"/>
    <property type="match status" value="1"/>
</dbReference>
<name>A0A927C402_9BACL</name>
<accession>A0A927C402</accession>
<dbReference type="Proteomes" id="UP000639396">
    <property type="component" value="Unassembled WGS sequence"/>
</dbReference>
<dbReference type="Gene3D" id="3.40.50.720">
    <property type="entry name" value="NAD(P)-binding Rossmann-like Domain"/>
    <property type="match status" value="1"/>
</dbReference>
<evidence type="ECO:0000313" key="3">
    <source>
        <dbReference type="EMBL" id="MBD2860908.1"/>
    </source>
</evidence>